<organism evidence="1 2">
    <name type="scientific">Nonomuraea ferruginea</name>
    <dbReference type="NCBI Taxonomy" id="46174"/>
    <lineage>
        <taxon>Bacteria</taxon>
        <taxon>Bacillati</taxon>
        <taxon>Actinomycetota</taxon>
        <taxon>Actinomycetes</taxon>
        <taxon>Streptosporangiales</taxon>
        <taxon>Streptosporangiaceae</taxon>
        <taxon>Nonomuraea</taxon>
    </lineage>
</organism>
<reference evidence="1 2" key="1">
    <citation type="submission" date="2022-11" db="EMBL/GenBank/DDBJ databases">
        <title>Nonomuraea corallina sp. nov., a new species of the genus Nonomuraea isolated from sea side sediment in Thai sea.</title>
        <authorList>
            <person name="Ngamcharungchit C."/>
            <person name="Matsumoto A."/>
            <person name="Suriyachadkun C."/>
            <person name="Panbangred W."/>
            <person name="Inahashi Y."/>
            <person name="Intra B."/>
        </authorList>
    </citation>
    <scope>NUCLEOTIDE SEQUENCE [LARGE SCALE GENOMIC DNA]</scope>
    <source>
        <strain evidence="1 2">DSM 43553</strain>
    </source>
</reference>
<gene>
    <name evidence="1" type="ORF">OUY24_31205</name>
</gene>
<sequence length="41" mass="4816">MPEHDYPGDVHWYDLPDDEVELDEAPAPRSRLSRLIPWRAA</sequence>
<proteinExistence type="predicted"/>
<dbReference type="RefSeq" id="WP_271278875.1">
    <property type="nucleotide sequence ID" value="NZ_BAABFD010000024.1"/>
</dbReference>
<keyword evidence="2" id="KW-1185">Reference proteome</keyword>
<comment type="caution">
    <text evidence="1">The sequence shown here is derived from an EMBL/GenBank/DDBJ whole genome shotgun (WGS) entry which is preliminary data.</text>
</comment>
<dbReference type="EMBL" id="JAPNUD010000123">
    <property type="protein sequence ID" value="MDA0645117.1"/>
    <property type="molecule type" value="Genomic_DNA"/>
</dbReference>
<name>A0ABT4T6J0_9ACTN</name>
<accession>A0ABT4T6J0</accession>
<evidence type="ECO:0000313" key="1">
    <source>
        <dbReference type="EMBL" id="MDA0645117.1"/>
    </source>
</evidence>
<dbReference type="Proteomes" id="UP001212498">
    <property type="component" value="Unassembled WGS sequence"/>
</dbReference>
<evidence type="ECO:0000313" key="2">
    <source>
        <dbReference type="Proteomes" id="UP001212498"/>
    </source>
</evidence>
<protein>
    <submittedName>
        <fullName evidence="1">Uncharacterized protein</fullName>
    </submittedName>
</protein>